<sequence>MMIDLNYGENYREEILLKHQIEEKISSSLGIAKNQVMLNYGSNSNLILFFSAYSVKFLNEKKRKLKILLDFPNYFFTITQLKEWFIEANFVKRDEEMNFPFENFIKKIREFKPDVILLTTPNNPTGKPIKNEEIIKIINSASKDTIILIDRSCVNVLPEISTKELLAKFKNKKIVVLHSFSKSHSLSDERLGYLTTNSIEITEFLYNKRDLNHNINAVKKLIKILDDEKILKQKRETIQKCNSILKEYFEKKNSKYFESYSNFALIQLPLNLTSEFVEESLSKKDILVMRGHKIGLGNRYIRLHMSGISEIKKFIQEFEKIEK</sequence>
<evidence type="ECO:0000313" key="3">
    <source>
        <dbReference type="Proteomes" id="UP000230251"/>
    </source>
</evidence>
<dbReference type="CDD" id="cd00609">
    <property type="entry name" value="AAT_like"/>
    <property type="match status" value="1"/>
</dbReference>
<accession>A0A2M8END5</accession>
<comment type="caution">
    <text evidence="2">The sequence shown here is derived from an EMBL/GenBank/DDBJ whole genome shotgun (WGS) entry which is preliminary data.</text>
</comment>
<dbReference type="Pfam" id="PF00155">
    <property type="entry name" value="Aminotran_1_2"/>
    <property type="match status" value="1"/>
</dbReference>
<dbReference type="Gene3D" id="3.90.1150.10">
    <property type="entry name" value="Aspartate Aminotransferase, domain 1"/>
    <property type="match status" value="1"/>
</dbReference>
<evidence type="ECO:0000313" key="2">
    <source>
        <dbReference type="EMBL" id="PJC24250.1"/>
    </source>
</evidence>
<proteinExistence type="predicted"/>
<dbReference type="InterPro" id="IPR015421">
    <property type="entry name" value="PyrdxlP-dep_Trfase_major"/>
</dbReference>
<dbReference type="PANTHER" id="PTHR42885">
    <property type="entry name" value="HISTIDINOL-PHOSPHATE AMINOTRANSFERASE-RELATED"/>
    <property type="match status" value="1"/>
</dbReference>
<dbReference type="InterPro" id="IPR015424">
    <property type="entry name" value="PyrdxlP-dep_Trfase"/>
</dbReference>
<dbReference type="Gene3D" id="3.40.640.10">
    <property type="entry name" value="Type I PLP-dependent aspartate aminotransferase-like (Major domain)"/>
    <property type="match status" value="1"/>
</dbReference>
<dbReference type="EMBL" id="PFSI01000055">
    <property type="protein sequence ID" value="PJC24250.1"/>
    <property type="molecule type" value="Genomic_DNA"/>
</dbReference>
<protein>
    <recommendedName>
        <fullName evidence="1">Aminotransferase class I/classII large domain-containing protein</fullName>
    </recommendedName>
</protein>
<name>A0A2M8END5_9BACT</name>
<dbReference type="GO" id="GO:0030170">
    <property type="term" value="F:pyridoxal phosphate binding"/>
    <property type="evidence" value="ECO:0007669"/>
    <property type="project" value="InterPro"/>
</dbReference>
<dbReference type="Proteomes" id="UP000230251">
    <property type="component" value="Unassembled WGS sequence"/>
</dbReference>
<feature type="domain" description="Aminotransferase class I/classII large" evidence="1">
    <location>
        <begin position="31"/>
        <end position="309"/>
    </location>
</feature>
<evidence type="ECO:0000259" key="1">
    <source>
        <dbReference type="Pfam" id="PF00155"/>
    </source>
</evidence>
<organism evidence="2 3">
    <name type="scientific">Candidatus Uhrbacteria bacterium CG_4_9_14_0_2_um_filter_41_50</name>
    <dbReference type="NCBI Taxonomy" id="1975031"/>
    <lineage>
        <taxon>Bacteria</taxon>
        <taxon>Candidatus Uhriibacteriota</taxon>
    </lineage>
</organism>
<reference evidence="3" key="1">
    <citation type="submission" date="2017-09" db="EMBL/GenBank/DDBJ databases">
        <title>Depth-based differentiation of microbial function through sediment-hosted aquifers and enrichment of novel symbionts in the deep terrestrial subsurface.</title>
        <authorList>
            <person name="Probst A.J."/>
            <person name="Ladd B."/>
            <person name="Jarett J.K."/>
            <person name="Geller-Mcgrath D.E."/>
            <person name="Sieber C.M.K."/>
            <person name="Emerson J.B."/>
            <person name="Anantharaman K."/>
            <person name="Thomas B.C."/>
            <person name="Malmstrom R."/>
            <person name="Stieglmeier M."/>
            <person name="Klingl A."/>
            <person name="Woyke T."/>
            <person name="Ryan C.M."/>
            <person name="Banfield J.F."/>
        </authorList>
    </citation>
    <scope>NUCLEOTIDE SEQUENCE [LARGE SCALE GENOMIC DNA]</scope>
</reference>
<dbReference type="InterPro" id="IPR015422">
    <property type="entry name" value="PyrdxlP-dep_Trfase_small"/>
</dbReference>
<gene>
    <name evidence="2" type="ORF">CO057_03960</name>
</gene>
<dbReference type="SUPFAM" id="SSF53383">
    <property type="entry name" value="PLP-dependent transferases"/>
    <property type="match status" value="1"/>
</dbReference>
<dbReference type="InterPro" id="IPR004839">
    <property type="entry name" value="Aminotransferase_I/II_large"/>
</dbReference>
<dbReference type="AlphaFoldDB" id="A0A2M8END5"/>